<evidence type="ECO:0000256" key="1">
    <source>
        <dbReference type="ARBA" id="ARBA00022603"/>
    </source>
</evidence>
<keyword evidence="1 5" id="KW-0489">Methyltransferase</keyword>
<accession>A0A8J6TK53</accession>
<organism evidence="5 6">
    <name type="scientific">Candidatus Desulfolinea nitratireducens</name>
    <dbReference type="NCBI Taxonomy" id="2841698"/>
    <lineage>
        <taxon>Bacteria</taxon>
        <taxon>Bacillati</taxon>
        <taxon>Chloroflexota</taxon>
        <taxon>Anaerolineae</taxon>
        <taxon>Anaerolineales</taxon>
        <taxon>Anaerolineales incertae sedis</taxon>
        <taxon>Candidatus Desulfolinea</taxon>
    </lineage>
</organism>
<dbReference type="EMBL" id="JACNJN010000149">
    <property type="protein sequence ID" value="MBC8336267.1"/>
    <property type="molecule type" value="Genomic_DNA"/>
</dbReference>
<reference evidence="5 6" key="1">
    <citation type="submission" date="2020-08" db="EMBL/GenBank/DDBJ databases">
        <title>Bridging the membrane lipid divide: bacteria of the FCB group superphylum have the potential to synthesize archaeal ether lipids.</title>
        <authorList>
            <person name="Villanueva L."/>
            <person name="Von Meijenfeldt F.A.B."/>
            <person name="Westbye A.B."/>
            <person name="Yadav S."/>
            <person name="Hopmans E.C."/>
            <person name="Dutilh B.E."/>
            <person name="Sinninghe Damste J.S."/>
        </authorList>
    </citation>
    <scope>NUCLEOTIDE SEQUENCE [LARGE SCALE GENOMIC DNA]</scope>
    <source>
        <strain evidence="5">NIOZ-UU36</strain>
    </source>
</reference>
<evidence type="ECO:0000256" key="3">
    <source>
        <dbReference type="ARBA" id="ARBA00022691"/>
    </source>
</evidence>
<dbReference type="InterPro" id="IPR041698">
    <property type="entry name" value="Methyltransf_25"/>
</dbReference>
<evidence type="ECO:0000313" key="6">
    <source>
        <dbReference type="Proteomes" id="UP000614469"/>
    </source>
</evidence>
<dbReference type="Proteomes" id="UP000614469">
    <property type="component" value="Unassembled WGS sequence"/>
</dbReference>
<dbReference type="AlphaFoldDB" id="A0A8J6TK53"/>
<comment type="caution">
    <text evidence="5">The sequence shown here is derived from an EMBL/GenBank/DDBJ whole genome shotgun (WGS) entry which is preliminary data.</text>
</comment>
<protein>
    <submittedName>
        <fullName evidence="5">Class I SAM-dependent methyltransferase</fullName>
    </submittedName>
</protein>
<dbReference type="CDD" id="cd02440">
    <property type="entry name" value="AdoMet_MTases"/>
    <property type="match status" value="1"/>
</dbReference>
<dbReference type="SUPFAM" id="SSF53335">
    <property type="entry name" value="S-adenosyl-L-methionine-dependent methyltransferases"/>
    <property type="match status" value="1"/>
</dbReference>
<gene>
    <name evidence="5" type="ORF">H8E29_13455</name>
</gene>
<dbReference type="InterPro" id="IPR029063">
    <property type="entry name" value="SAM-dependent_MTases_sf"/>
</dbReference>
<name>A0A8J6TK53_9CHLR</name>
<evidence type="ECO:0000259" key="4">
    <source>
        <dbReference type="Pfam" id="PF13649"/>
    </source>
</evidence>
<dbReference type="PANTHER" id="PTHR43464:SF19">
    <property type="entry name" value="UBIQUINONE BIOSYNTHESIS O-METHYLTRANSFERASE, MITOCHONDRIAL"/>
    <property type="match status" value="1"/>
</dbReference>
<dbReference type="Pfam" id="PF13649">
    <property type="entry name" value="Methyltransf_25"/>
    <property type="match status" value="1"/>
</dbReference>
<keyword evidence="2" id="KW-0808">Transferase</keyword>
<evidence type="ECO:0000313" key="5">
    <source>
        <dbReference type="EMBL" id="MBC8336267.1"/>
    </source>
</evidence>
<dbReference type="GO" id="GO:0032259">
    <property type="term" value="P:methylation"/>
    <property type="evidence" value="ECO:0007669"/>
    <property type="project" value="UniProtKB-KW"/>
</dbReference>
<dbReference type="GO" id="GO:0008168">
    <property type="term" value="F:methyltransferase activity"/>
    <property type="evidence" value="ECO:0007669"/>
    <property type="project" value="UniProtKB-KW"/>
</dbReference>
<evidence type="ECO:0000256" key="2">
    <source>
        <dbReference type="ARBA" id="ARBA00022679"/>
    </source>
</evidence>
<feature type="domain" description="Methyltransferase" evidence="4">
    <location>
        <begin position="38"/>
        <end position="130"/>
    </location>
</feature>
<sequence>MKRFLFNLMYLHHAPWDSGISPPELFEFIETHPPGHAIDLGCGTGTNVITLAQHGWQVSGVDFAARAIKTAHRKAKHANIDADLHVSDVTRLHGMTGPYDLALDMGCFHNLEYKKEDYLHRLDQILAPGGFWLLYAHMLSSEFGDQKHGLSAAEFEIASARFTLISRTDSLDKIGRDAVWALFQKSE</sequence>
<dbReference type="PANTHER" id="PTHR43464">
    <property type="entry name" value="METHYLTRANSFERASE"/>
    <property type="match status" value="1"/>
</dbReference>
<proteinExistence type="predicted"/>
<dbReference type="Gene3D" id="3.40.50.150">
    <property type="entry name" value="Vaccinia Virus protein VP39"/>
    <property type="match status" value="1"/>
</dbReference>
<keyword evidence="3" id="KW-0949">S-adenosyl-L-methionine</keyword>